<sequence length="381" mass="43049">MTEKKRHIAHVIYRFDTGGLENGLVNLINSLPEHEYQHSIVTHKGANPDFAKRVTVKNVRYYDLNKGEGNDIGVLWRLNRLLKRLNPDVLHTRNLATLEGQLVGWWRKIPLRIHGEHGWGVNDLGGVNIKYQRLRRLFRPFVHQYVALSAEAKEYLLDKIGVTASKVAHICNGVDTERFASTQRLHTPLPEIFLPQDCVVFGTVGRLAEVKNQAYLIDAFAELLKMLPSHRDRIALMLVGDGVTRIRLQKRVVETGIEDRVWFAGDRADVPALMQSMDVFVLPSLAEGISNTVLEAMATGLPVLATNVGGNPDLIMPEYVRDHLVPVGEPQRLAEMMARYALQPQLAESDGYQIQAYCQSRFSLASMVAKYHAIYRQVDKD</sequence>
<evidence type="ECO:0000313" key="2">
    <source>
        <dbReference type="EMBL" id="GAA0369552.1"/>
    </source>
</evidence>
<dbReference type="Pfam" id="PF13692">
    <property type="entry name" value="Glyco_trans_1_4"/>
    <property type="match status" value="1"/>
</dbReference>
<accession>A0ABN0XPQ3</accession>
<protein>
    <submittedName>
        <fullName evidence="2">Glycosyltransferase</fullName>
    </submittedName>
</protein>
<dbReference type="Gene3D" id="3.40.50.2000">
    <property type="entry name" value="Glycogen Phosphorylase B"/>
    <property type="match status" value="2"/>
</dbReference>
<feature type="domain" description="Glycosyltransferase subfamily 4-like N-terminal" evidence="1">
    <location>
        <begin position="18"/>
        <end position="178"/>
    </location>
</feature>
<dbReference type="PANTHER" id="PTHR12526:SF636">
    <property type="entry name" value="BLL3647 PROTEIN"/>
    <property type="match status" value="1"/>
</dbReference>
<gene>
    <name evidence="2" type="ORF">GCM10009092_37260</name>
</gene>
<keyword evidence="3" id="KW-1185">Reference proteome</keyword>
<dbReference type="Proteomes" id="UP001501757">
    <property type="component" value="Unassembled WGS sequence"/>
</dbReference>
<dbReference type="InterPro" id="IPR017522">
    <property type="entry name" value="Sugar_tfrase_PEP-CTERM_Stp2"/>
</dbReference>
<dbReference type="RefSeq" id="WP_343846999.1">
    <property type="nucleotide sequence ID" value="NZ_BAAAEI010000023.1"/>
</dbReference>
<dbReference type="InterPro" id="IPR028098">
    <property type="entry name" value="Glyco_trans_4-like_N"/>
</dbReference>
<dbReference type="SUPFAM" id="SSF53756">
    <property type="entry name" value="UDP-Glycosyltransferase/glycogen phosphorylase"/>
    <property type="match status" value="1"/>
</dbReference>
<comment type="caution">
    <text evidence="2">The sequence shown here is derived from an EMBL/GenBank/DDBJ whole genome shotgun (WGS) entry which is preliminary data.</text>
</comment>
<dbReference type="PANTHER" id="PTHR12526">
    <property type="entry name" value="GLYCOSYLTRANSFERASE"/>
    <property type="match status" value="1"/>
</dbReference>
<dbReference type="Pfam" id="PF13439">
    <property type="entry name" value="Glyco_transf_4"/>
    <property type="match status" value="1"/>
</dbReference>
<evidence type="ECO:0000313" key="3">
    <source>
        <dbReference type="Proteomes" id="UP001501757"/>
    </source>
</evidence>
<evidence type="ECO:0000259" key="1">
    <source>
        <dbReference type="Pfam" id="PF13439"/>
    </source>
</evidence>
<organism evidence="2 3">
    <name type="scientific">Bowmanella denitrificans</name>
    <dbReference type="NCBI Taxonomy" id="366582"/>
    <lineage>
        <taxon>Bacteria</taxon>
        <taxon>Pseudomonadati</taxon>
        <taxon>Pseudomonadota</taxon>
        <taxon>Gammaproteobacteria</taxon>
        <taxon>Alteromonadales</taxon>
        <taxon>Alteromonadaceae</taxon>
        <taxon>Bowmanella</taxon>
    </lineage>
</organism>
<name>A0ABN0XPQ3_9ALTE</name>
<dbReference type="NCBIfam" id="TIGR03088">
    <property type="entry name" value="stp2"/>
    <property type="match status" value="1"/>
</dbReference>
<proteinExistence type="predicted"/>
<reference evidence="2 3" key="1">
    <citation type="journal article" date="2019" name="Int. J. Syst. Evol. Microbiol.">
        <title>The Global Catalogue of Microorganisms (GCM) 10K type strain sequencing project: providing services to taxonomists for standard genome sequencing and annotation.</title>
        <authorList>
            <consortium name="The Broad Institute Genomics Platform"/>
            <consortium name="The Broad Institute Genome Sequencing Center for Infectious Disease"/>
            <person name="Wu L."/>
            <person name="Ma J."/>
        </authorList>
    </citation>
    <scope>NUCLEOTIDE SEQUENCE [LARGE SCALE GENOMIC DNA]</scope>
    <source>
        <strain evidence="2 3">JCM 13378</strain>
    </source>
</reference>
<dbReference type="EMBL" id="BAAAEI010000023">
    <property type="protein sequence ID" value="GAA0369552.1"/>
    <property type="molecule type" value="Genomic_DNA"/>
</dbReference>